<sequence length="89" mass="9940">MNFKLLLLVPLFFMAASIWADEEKAGKVIAHEMSLDGCHFRMTNPYDGTLTRTSDGGDLRLQTTKLKLTLRFNSDSGLRFNLDAITTSA</sequence>
<evidence type="ECO:0000313" key="2">
    <source>
        <dbReference type="EMBL" id="CAB3793876.1"/>
    </source>
</evidence>
<gene>
    <name evidence="2" type="ORF">LMG28614_03783</name>
</gene>
<name>A0A6S7BJX7_9BURK</name>
<dbReference type="Proteomes" id="UP000494365">
    <property type="component" value="Unassembled WGS sequence"/>
</dbReference>
<dbReference type="AlphaFoldDB" id="A0A6S7BJX7"/>
<evidence type="ECO:0000313" key="3">
    <source>
        <dbReference type="Proteomes" id="UP000494365"/>
    </source>
</evidence>
<accession>A0A6S7BJX7</accession>
<proteinExistence type="predicted"/>
<keyword evidence="3" id="KW-1185">Reference proteome</keyword>
<evidence type="ECO:0000256" key="1">
    <source>
        <dbReference type="SAM" id="SignalP"/>
    </source>
</evidence>
<feature type="chain" id="PRO_5028910951" evidence="1">
    <location>
        <begin position="21"/>
        <end position="89"/>
    </location>
</feature>
<protein>
    <submittedName>
        <fullName evidence="2">Uncharacterized protein</fullName>
    </submittedName>
</protein>
<feature type="signal peptide" evidence="1">
    <location>
        <begin position="1"/>
        <end position="20"/>
    </location>
</feature>
<organism evidence="2 3">
    <name type="scientific">Paraburkholderia ultramafica</name>
    <dbReference type="NCBI Taxonomy" id="1544867"/>
    <lineage>
        <taxon>Bacteria</taxon>
        <taxon>Pseudomonadati</taxon>
        <taxon>Pseudomonadota</taxon>
        <taxon>Betaproteobacteria</taxon>
        <taxon>Burkholderiales</taxon>
        <taxon>Burkholderiaceae</taxon>
        <taxon>Paraburkholderia</taxon>
    </lineage>
</organism>
<dbReference type="EMBL" id="CADIKK010000017">
    <property type="protein sequence ID" value="CAB3793876.1"/>
    <property type="molecule type" value="Genomic_DNA"/>
</dbReference>
<keyword evidence="1" id="KW-0732">Signal</keyword>
<reference evidence="2 3" key="1">
    <citation type="submission" date="2020-04" db="EMBL/GenBank/DDBJ databases">
        <authorList>
            <person name="De Canck E."/>
        </authorList>
    </citation>
    <scope>NUCLEOTIDE SEQUENCE [LARGE SCALE GENOMIC DNA]</scope>
    <source>
        <strain evidence="2 3">LMG 28614</strain>
    </source>
</reference>